<dbReference type="InterPro" id="IPR008775">
    <property type="entry name" value="Phytyl_CoA_dOase-like"/>
</dbReference>
<protein>
    <submittedName>
        <fullName evidence="2">Protein involved in biosynthesis of mitomycin antibiotics/polyketide fumonisin</fullName>
    </submittedName>
</protein>
<organism evidence="2 3">
    <name type="scientific">Gynuella sunshinyii YC6258</name>
    <dbReference type="NCBI Taxonomy" id="1445510"/>
    <lineage>
        <taxon>Bacteria</taxon>
        <taxon>Pseudomonadati</taxon>
        <taxon>Pseudomonadota</taxon>
        <taxon>Gammaproteobacteria</taxon>
        <taxon>Oceanospirillales</taxon>
        <taxon>Saccharospirillaceae</taxon>
        <taxon>Gynuella</taxon>
    </lineage>
</organism>
<evidence type="ECO:0000313" key="2">
    <source>
        <dbReference type="EMBL" id="AJQ96057.1"/>
    </source>
</evidence>
<dbReference type="PANTHER" id="PTHR20883:SF48">
    <property type="entry name" value="ECTOINE DIOXYGENASE"/>
    <property type="match status" value="1"/>
</dbReference>
<dbReference type="HOGENOM" id="CLU_085070_0_0_6"/>
<dbReference type="RefSeq" id="WP_044618167.1">
    <property type="nucleotide sequence ID" value="NZ_CP007142.1"/>
</dbReference>
<evidence type="ECO:0000256" key="1">
    <source>
        <dbReference type="ARBA" id="ARBA00001954"/>
    </source>
</evidence>
<comment type="cofactor">
    <cofactor evidence="1">
        <name>Fe(2+)</name>
        <dbReference type="ChEBI" id="CHEBI:29033"/>
    </cofactor>
</comment>
<dbReference type="OrthoDB" id="9791262at2"/>
<proteinExistence type="predicted"/>
<dbReference type="PATRIC" id="fig|1445510.3.peg.3995"/>
<dbReference type="EMBL" id="CP007142">
    <property type="protein sequence ID" value="AJQ96057.1"/>
    <property type="molecule type" value="Genomic_DNA"/>
</dbReference>
<evidence type="ECO:0000313" key="3">
    <source>
        <dbReference type="Proteomes" id="UP000032266"/>
    </source>
</evidence>
<dbReference type="GO" id="GO:0016706">
    <property type="term" value="F:2-oxoglutarate-dependent dioxygenase activity"/>
    <property type="evidence" value="ECO:0007669"/>
    <property type="project" value="UniProtKB-ARBA"/>
</dbReference>
<dbReference type="Gene3D" id="2.60.120.620">
    <property type="entry name" value="q2cbj1_9rhob like domain"/>
    <property type="match status" value="1"/>
</dbReference>
<dbReference type="Proteomes" id="UP000032266">
    <property type="component" value="Chromosome"/>
</dbReference>
<sequence>MSFNIVEHGLEQHPQFLDQSSVKTLIEDLQQLPSEHPKHGLRNAEKKLKTVFELASSDRLTDFAARYLSDVPQIVRVIVFDKTVDKNWLVAWHQDKTISVSKHMDISGWGPWSIKDGQHHVQPDLAVLNSMITFRLHLDDADECNGGLKVIPGSHKSGILTKAEIDHTVLHSVPFICSAKSGDLLLMRPHLLHASSRAITPGRRRIVHIEYSSYPLPEGLSWA</sequence>
<dbReference type="PANTHER" id="PTHR20883">
    <property type="entry name" value="PHYTANOYL-COA DIOXYGENASE DOMAIN CONTAINING 1"/>
    <property type="match status" value="1"/>
</dbReference>
<dbReference type="Pfam" id="PF05721">
    <property type="entry name" value="PhyH"/>
    <property type="match status" value="1"/>
</dbReference>
<reference evidence="2 3" key="1">
    <citation type="submission" date="2014-01" db="EMBL/GenBank/DDBJ databases">
        <title>Full genme sequencing of cellulolytic bacterium Gynuella sunshinyii YC6258T gen. nov., sp. nov.</title>
        <authorList>
            <person name="Khan H."/>
            <person name="Chung E.J."/>
            <person name="Chung Y.R."/>
        </authorList>
    </citation>
    <scope>NUCLEOTIDE SEQUENCE [LARGE SCALE GENOMIC DNA]</scope>
    <source>
        <strain evidence="2 3">YC6258</strain>
    </source>
</reference>
<accession>A0A0C5VMV0</accession>
<dbReference type="AlphaFoldDB" id="A0A0C5VMV0"/>
<dbReference type="STRING" id="1445510.YC6258_04021"/>
<dbReference type="KEGG" id="gsn:YC6258_04021"/>
<gene>
    <name evidence="2" type="ORF">YC6258_04021</name>
</gene>
<dbReference type="SUPFAM" id="SSF51197">
    <property type="entry name" value="Clavaminate synthase-like"/>
    <property type="match status" value="1"/>
</dbReference>
<keyword evidence="3" id="KW-1185">Reference proteome</keyword>
<dbReference type="GO" id="GO:0005506">
    <property type="term" value="F:iron ion binding"/>
    <property type="evidence" value="ECO:0007669"/>
    <property type="project" value="UniProtKB-ARBA"/>
</dbReference>
<name>A0A0C5VMV0_9GAMM</name>